<keyword evidence="3" id="KW-1185">Reference proteome</keyword>
<evidence type="ECO:0000313" key="3">
    <source>
        <dbReference type="Proteomes" id="UP000198609"/>
    </source>
</evidence>
<protein>
    <submittedName>
        <fullName evidence="2">Probable phosphoglycerate mutase</fullName>
    </submittedName>
</protein>
<dbReference type="InterPro" id="IPR029033">
    <property type="entry name" value="His_PPase_superfam"/>
</dbReference>
<dbReference type="CDD" id="cd07067">
    <property type="entry name" value="HP_PGM_like"/>
    <property type="match status" value="1"/>
</dbReference>
<dbReference type="Proteomes" id="UP000198609">
    <property type="component" value="Unassembled WGS sequence"/>
</dbReference>
<dbReference type="GO" id="GO:0016787">
    <property type="term" value="F:hydrolase activity"/>
    <property type="evidence" value="ECO:0007669"/>
    <property type="project" value="UniProtKB-KW"/>
</dbReference>
<dbReference type="PANTHER" id="PTHR20935">
    <property type="entry name" value="PHOSPHOGLYCERATE MUTASE-RELATED"/>
    <property type="match status" value="1"/>
</dbReference>
<dbReference type="Gene3D" id="3.40.50.1240">
    <property type="entry name" value="Phosphoglycerate mutase-like"/>
    <property type="match status" value="1"/>
</dbReference>
<dbReference type="RefSeq" id="WP_093461418.1">
    <property type="nucleotide sequence ID" value="NZ_FNST01000002.1"/>
</dbReference>
<evidence type="ECO:0000256" key="1">
    <source>
        <dbReference type="ARBA" id="ARBA00022801"/>
    </source>
</evidence>
<evidence type="ECO:0000313" key="2">
    <source>
        <dbReference type="EMBL" id="SEB82085.1"/>
    </source>
</evidence>
<keyword evidence="1" id="KW-0378">Hydrolase</keyword>
<organism evidence="2 3">
    <name type="scientific">Streptomyces melanosporofaciens</name>
    <dbReference type="NCBI Taxonomy" id="67327"/>
    <lineage>
        <taxon>Bacteria</taxon>
        <taxon>Bacillati</taxon>
        <taxon>Actinomycetota</taxon>
        <taxon>Actinomycetes</taxon>
        <taxon>Kitasatosporales</taxon>
        <taxon>Streptomycetaceae</taxon>
        <taxon>Streptomyces</taxon>
        <taxon>Streptomyces violaceusniger group</taxon>
    </lineage>
</organism>
<dbReference type="SUPFAM" id="SSF53254">
    <property type="entry name" value="Phosphoglycerate mutase-like"/>
    <property type="match status" value="1"/>
</dbReference>
<proteinExistence type="predicted"/>
<dbReference type="InterPro" id="IPR051021">
    <property type="entry name" value="Mito_Ser/Thr_phosphatase"/>
</dbReference>
<reference evidence="3" key="1">
    <citation type="submission" date="2016-10" db="EMBL/GenBank/DDBJ databases">
        <authorList>
            <person name="Varghese N."/>
            <person name="Submissions S."/>
        </authorList>
    </citation>
    <scope>NUCLEOTIDE SEQUENCE [LARGE SCALE GENOMIC DNA]</scope>
    <source>
        <strain evidence="3">DSM 40318</strain>
    </source>
</reference>
<dbReference type="SMART" id="SM00855">
    <property type="entry name" value="PGAM"/>
    <property type="match status" value="1"/>
</dbReference>
<sequence>MTATHATRYLYLTRHGEATPDEGGLTPTGRRQAALLGQRLRNVPLSAIHHGPLPRAAETARLIGDRLDGVPAHVCEPAGDYVPYTPHRDELPADSADFLLDFVHGFPADERAGGPLLARIAEECFTGPVEGPEDRHELVVTHNFLIGWLVRAALDAAKWRWLGLNQCNAALTVIRYPPPGRPPSVLFSNDMAHLPAPLRWTGYPPELRITS</sequence>
<dbReference type="InterPro" id="IPR013078">
    <property type="entry name" value="His_Pase_superF_clade-1"/>
</dbReference>
<gene>
    <name evidence="2" type="ORF">SAMN04490356_1803</name>
</gene>
<name>A0A1H4MHT6_STRMJ</name>
<accession>A0A1H4MHT6</accession>
<dbReference type="Pfam" id="PF00300">
    <property type="entry name" value="His_Phos_1"/>
    <property type="match status" value="1"/>
</dbReference>
<dbReference type="AlphaFoldDB" id="A0A1H4MHT6"/>
<dbReference type="EMBL" id="FNST01000002">
    <property type="protein sequence ID" value="SEB82085.1"/>
    <property type="molecule type" value="Genomic_DNA"/>
</dbReference>
<dbReference type="PANTHER" id="PTHR20935:SF0">
    <property type="entry name" value="SERINE_THREONINE-PROTEIN PHOSPHATASE PGAM5, MITOCHONDRIAL"/>
    <property type="match status" value="1"/>
</dbReference>